<name>A0A511FR80_9PROT</name>
<organism evidence="1 2">
    <name type="scientific">Acetobacter tropicalis</name>
    <dbReference type="NCBI Taxonomy" id="104102"/>
    <lineage>
        <taxon>Bacteria</taxon>
        <taxon>Pseudomonadati</taxon>
        <taxon>Pseudomonadota</taxon>
        <taxon>Alphaproteobacteria</taxon>
        <taxon>Acetobacterales</taxon>
        <taxon>Acetobacteraceae</taxon>
        <taxon>Acetobacter</taxon>
    </lineage>
</organism>
<accession>A0A511FR80</accession>
<dbReference type="Proteomes" id="UP000321800">
    <property type="component" value="Unassembled WGS sequence"/>
</dbReference>
<comment type="caution">
    <text evidence="1">The sequence shown here is derived from an EMBL/GenBank/DDBJ whole genome shotgun (WGS) entry which is preliminary data.</text>
</comment>
<reference evidence="1 2" key="1">
    <citation type="submission" date="2019-07" db="EMBL/GenBank/DDBJ databases">
        <title>Whole genome shotgun sequence of Acetobacter tropicalis NBRC 16470.</title>
        <authorList>
            <person name="Hosoyama A."/>
            <person name="Uohara A."/>
            <person name="Ohji S."/>
            <person name="Ichikawa N."/>
        </authorList>
    </citation>
    <scope>NUCLEOTIDE SEQUENCE [LARGE SCALE GENOMIC DNA]</scope>
    <source>
        <strain evidence="1 2">NBRC 16470</strain>
    </source>
</reference>
<gene>
    <name evidence="1" type="ORF">ATR01nite_25360</name>
</gene>
<evidence type="ECO:0000313" key="1">
    <source>
        <dbReference type="EMBL" id="GEL51461.1"/>
    </source>
</evidence>
<evidence type="ECO:0000313" key="2">
    <source>
        <dbReference type="Proteomes" id="UP000321800"/>
    </source>
</evidence>
<proteinExistence type="predicted"/>
<dbReference type="AlphaFoldDB" id="A0A511FR80"/>
<sequence length="55" mass="5740">MLSGNRAGTAVDSGSPTGVKPDYAIGNYGLTVMHKHLMRNGVEGSKNPLIWGLAV</sequence>
<protein>
    <submittedName>
        <fullName evidence="1">Uncharacterized protein</fullName>
    </submittedName>
</protein>
<dbReference type="EMBL" id="BJVR01000036">
    <property type="protein sequence ID" value="GEL51461.1"/>
    <property type="molecule type" value="Genomic_DNA"/>
</dbReference>